<name>A0A1Y5IDL6_OSTTA</name>
<reference evidence="2" key="1">
    <citation type="submission" date="2017-04" db="EMBL/GenBank/DDBJ databases">
        <title>Population genomics of picophytoplankton unveils novel chromosome hypervariability.</title>
        <authorList>
            <consortium name="DOE Joint Genome Institute"/>
            <person name="Blanc-Mathieu R."/>
            <person name="Krasovec M."/>
            <person name="Hebrard M."/>
            <person name="Yau S."/>
            <person name="Desgranges E."/>
            <person name="Martin J."/>
            <person name="Schackwitz W."/>
            <person name="Kuo A."/>
            <person name="Salin G."/>
            <person name="Donnadieu C."/>
            <person name="Desdevises Y."/>
            <person name="Sanchez-Ferandin S."/>
            <person name="Moreau H."/>
            <person name="Rivals E."/>
            <person name="Grigoriev I.V."/>
            <person name="Grimsley N."/>
            <person name="Eyre-Walker A."/>
            <person name="Piganeau G."/>
        </authorList>
    </citation>
    <scope>NUCLEOTIDE SEQUENCE [LARGE SCALE GENOMIC DNA]</scope>
    <source>
        <strain evidence="2">RCC 1115</strain>
    </source>
</reference>
<dbReference type="InterPro" id="IPR039159">
    <property type="entry name" value="SAYSD1"/>
</dbReference>
<evidence type="ECO:0000313" key="2">
    <source>
        <dbReference type="EMBL" id="OUS45075.1"/>
    </source>
</evidence>
<dbReference type="Pfam" id="PF10260">
    <property type="entry name" value="SAYSvFN"/>
    <property type="match status" value="1"/>
</dbReference>
<dbReference type="InterPro" id="IPR019387">
    <property type="entry name" value="SAYSvFN_dom"/>
</dbReference>
<dbReference type="PANTHER" id="PTHR13527:SF0">
    <property type="entry name" value="SAYSVFN DOMAIN-CONTAINING PROTEIN 1"/>
    <property type="match status" value="1"/>
</dbReference>
<dbReference type="AlphaFoldDB" id="A0A1Y5IDL6"/>
<dbReference type="eggNOG" id="KOG3249">
    <property type="taxonomic scope" value="Eukaryota"/>
</dbReference>
<sequence>METFLRRRCGLSRWTANALARAPALEAVAWWLGLRQASARDLAPPYVLFTGFALIVMNLGRRRPGEPSAYSIFNDRFERLPGQFTADDVDDVVMRRR</sequence>
<proteinExistence type="predicted"/>
<gene>
    <name evidence="2" type="ORF">BE221DRAFT_77623</name>
</gene>
<organism evidence="2">
    <name type="scientific">Ostreococcus tauri</name>
    <name type="common">Marine green alga</name>
    <dbReference type="NCBI Taxonomy" id="70448"/>
    <lineage>
        <taxon>Eukaryota</taxon>
        <taxon>Viridiplantae</taxon>
        <taxon>Chlorophyta</taxon>
        <taxon>Mamiellophyceae</taxon>
        <taxon>Mamiellales</taxon>
        <taxon>Bathycoccaceae</taxon>
        <taxon>Ostreococcus</taxon>
    </lineage>
</organism>
<dbReference type="Proteomes" id="UP000195557">
    <property type="component" value="Unassembled WGS sequence"/>
</dbReference>
<evidence type="ECO:0000259" key="1">
    <source>
        <dbReference type="Pfam" id="PF10260"/>
    </source>
</evidence>
<dbReference type="PANTHER" id="PTHR13527">
    <property type="entry name" value="SAYSVFN DOMAIN-CONTAINING PROTEIN 1"/>
    <property type="match status" value="1"/>
</dbReference>
<feature type="domain" description="SAYSvFN" evidence="1">
    <location>
        <begin position="28"/>
        <end position="90"/>
    </location>
</feature>
<protein>
    <recommendedName>
        <fullName evidence="1">SAYSvFN domain-containing protein</fullName>
    </recommendedName>
</protein>
<accession>A0A1Y5IDL6</accession>
<dbReference type="EMBL" id="KZ155791">
    <property type="protein sequence ID" value="OUS45075.1"/>
    <property type="molecule type" value="Genomic_DNA"/>
</dbReference>